<dbReference type="Proteomes" id="UP000233769">
    <property type="component" value="Chromosome tk0001"/>
</dbReference>
<gene>
    <name evidence="6" type="ORF">TK0001_4965</name>
</gene>
<feature type="domain" description="Acyl-CoA dehydrogenase/oxidase N-terminal" evidence="4">
    <location>
        <begin position="8"/>
        <end position="97"/>
    </location>
</feature>
<dbReference type="Gene3D" id="1.10.540.10">
    <property type="entry name" value="Acyl-CoA dehydrogenase/oxidase, N-terminal domain"/>
    <property type="match status" value="1"/>
</dbReference>
<dbReference type="InterPro" id="IPR013786">
    <property type="entry name" value="AcylCoA_DH/ox_N"/>
</dbReference>
<dbReference type="SUPFAM" id="SSF47203">
    <property type="entry name" value="Acyl-CoA dehydrogenase C-terminal domain-like"/>
    <property type="match status" value="1"/>
</dbReference>
<proteinExistence type="predicted"/>
<feature type="domain" description="Acyl-CoA dehydrogenase C-terminal" evidence="5">
    <location>
        <begin position="244"/>
        <end position="363"/>
    </location>
</feature>
<dbReference type="Pfam" id="PF02771">
    <property type="entry name" value="Acyl-CoA_dh_N"/>
    <property type="match status" value="1"/>
</dbReference>
<sequence length="381" mass="40519">MTMAAASLDTVRRLAEHFAAEAGERDRVGAFPHGPIASLREAGLIGLTVPERLGGGGAGLARAAQVVGTLGAGDPAVALVLAMTLLQHGLIHRAGTPWPRALADTVGRDAVTKGALINALRVEPDLGTPARGGLPGTFARRDGDDWRVSGRKIYSTGAPGLAYGVVFVRTDEPEPRVGNLLVPMSSPGIRIEETWDHLGLRASGSHDVVFEDVRVPSDHAVDLRRPEEWRRPDPLQQAWSCTLLAALYDGVAQAAQAWFRHFLHERVPGSLGAPLASLPRFHEAVGENERLLSVNARLVASLTAETDADALPAPQEAGFVKLTVTENAIKAVQRVAEFCGNAALSRKAPLERHLRDVLCARIHWPQGDAVRIAAGRAALGV</sequence>
<feature type="domain" description="Acyl-CoA oxidase/dehydrogenase middle" evidence="3">
    <location>
        <begin position="123"/>
        <end position="213"/>
    </location>
</feature>
<keyword evidence="1" id="KW-0285">Flavoprotein</keyword>
<keyword evidence="2 6" id="KW-0560">Oxidoreductase</keyword>
<dbReference type="EMBL" id="LT962688">
    <property type="protein sequence ID" value="SOR31550.1"/>
    <property type="molecule type" value="Genomic_DNA"/>
</dbReference>
<dbReference type="InterPro" id="IPR006091">
    <property type="entry name" value="Acyl-CoA_Oxase/DH_mid-dom"/>
</dbReference>
<dbReference type="PANTHER" id="PTHR43831">
    <property type="entry name" value="ISOBUTYRYL-COA DEHYDROGENASE"/>
    <property type="match status" value="1"/>
</dbReference>
<dbReference type="Pfam" id="PF02770">
    <property type="entry name" value="Acyl-CoA_dh_M"/>
    <property type="match status" value="1"/>
</dbReference>
<dbReference type="EC" id="1.3.8.1" evidence="6"/>
<evidence type="ECO:0000259" key="3">
    <source>
        <dbReference type="Pfam" id="PF02770"/>
    </source>
</evidence>
<dbReference type="SUPFAM" id="SSF56645">
    <property type="entry name" value="Acyl-CoA dehydrogenase NM domain-like"/>
    <property type="match status" value="1"/>
</dbReference>
<dbReference type="InterPro" id="IPR052547">
    <property type="entry name" value="Mito_Isobutyryl-CoADH"/>
</dbReference>
<dbReference type="InterPro" id="IPR037069">
    <property type="entry name" value="AcylCoA_DH/ox_N_sf"/>
</dbReference>
<dbReference type="GO" id="GO:0050660">
    <property type="term" value="F:flavin adenine dinucleotide binding"/>
    <property type="evidence" value="ECO:0007669"/>
    <property type="project" value="InterPro"/>
</dbReference>
<name>A0A2N9AWA3_METEX</name>
<dbReference type="Pfam" id="PF08028">
    <property type="entry name" value="Acyl-CoA_dh_2"/>
    <property type="match status" value="1"/>
</dbReference>
<evidence type="ECO:0000313" key="7">
    <source>
        <dbReference type="Proteomes" id="UP000233769"/>
    </source>
</evidence>
<dbReference type="Gene3D" id="1.20.140.10">
    <property type="entry name" value="Butyryl-CoA Dehydrogenase, subunit A, domain 3"/>
    <property type="match status" value="1"/>
</dbReference>
<dbReference type="InterPro" id="IPR036250">
    <property type="entry name" value="AcylCo_DH-like_C"/>
</dbReference>
<evidence type="ECO:0000259" key="5">
    <source>
        <dbReference type="Pfam" id="PF08028"/>
    </source>
</evidence>
<evidence type="ECO:0000259" key="4">
    <source>
        <dbReference type="Pfam" id="PF02771"/>
    </source>
</evidence>
<dbReference type="GO" id="GO:0016937">
    <property type="term" value="F:short-chain fatty acyl-CoA dehydrogenase activity"/>
    <property type="evidence" value="ECO:0007669"/>
    <property type="project" value="UniProtKB-EC"/>
</dbReference>
<dbReference type="PANTHER" id="PTHR43831:SF1">
    <property type="entry name" value="ISOBUTYRYL-COA DEHYDROGENASE, MITOCHONDRIAL"/>
    <property type="match status" value="1"/>
</dbReference>
<evidence type="ECO:0000313" key="6">
    <source>
        <dbReference type="EMBL" id="SOR31550.1"/>
    </source>
</evidence>
<dbReference type="InterPro" id="IPR009100">
    <property type="entry name" value="AcylCoA_DH/oxidase_NM_dom_sf"/>
</dbReference>
<dbReference type="InterPro" id="IPR013107">
    <property type="entry name" value="Acyl-CoA_DH_C"/>
</dbReference>
<protein>
    <submittedName>
        <fullName evidence="6">Acyl-CoA dehydrogenase</fullName>
        <ecNumber evidence="6">1.3.8.1</ecNumber>
    </submittedName>
</protein>
<dbReference type="AlphaFoldDB" id="A0A2N9AWA3"/>
<reference evidence="7" key="1">
    <citation type="submission" date="2017-10" db="EMBL/GenBank/DDBJ databases">
        <authorList>
            <person name="Regsiter A."/>
            <person name="William W."/>
        </authorList>
    </citation>
    <scope>NUCLEOTIDE SEQUENCE [LARGE SCALE GENOMIC DNA]</scope>
</reference>
<dbReference type="CDD" id="cd00567">
    <property type="entry name" value="ACAD"/>
    <property type="match status" value="1"/>
</dbReference>
<accession>A0A2N9AWA3</accession>
<dbReference type="PIRSF" id="PIRSF016578">
    <property type="entry name" value="HsaA"/>
    <property type="match status" value="1"/>
</dbReference>
<dbReference type="Gene3D" id="2.40.110.10">
    <property type="entry name" value="Butyryl-CoA Dehydrogenase, subunit A, domain 2"/>
    <property type="match status" value="1"/>
</dbReference>
<evidence type="ECO:0000256" key="2">
    <source>
        <dbReference type="ARBA" id="ARBA00023002"/>
    </source>
</evidence>
<evidence type="ECO:0000256" key="1">
    <source>
        <dbReference type="ARBA" id="ARBA00022630"/>
    </source>
</evidence>
<dbReference type="InterPro" id="IPR046373">
    <property type="entry name" value="Acyl-CoA_Oxase/DH_mid-dom_sf"/>
</dbReference>
<organism evidence="6 7">
    <name type="scientific">Methylorubrum extorquens</name>
    <name type="common">Methylobacterium dichloromethanicum</name>
    <name type="synonym">Methylobacterium extorquens</name>
    <dbReference type="NCBI Taxonomy" id="408"/>
    <lineage>
        <taxon>Bacteria</taxon>
        <taxon>Pseudomonadati</taxon>
        <taxon>Pseudomonadota</taxon>
        <taxon>Alphaproteobacteria</taxon>
        <taxon>Hyphomicrobiales</taxon>
        <taxon>Methylobacteriaceae</taxon>
        <taxon>Methylorubrum</taxon>
    </lineage>
</organism>